<feature type="domain" description="Carboxyltransferase" evidence="4">
    <location>
        <begin position="3"/>
        <end position="204"/>
    </location>
</feature>
<dbReference type="EC" id="3.5.1.54" evidence="5"/>
<dbReference type="NCBIfam" id="TIGR00370">
    <property type="entry name" value="5-oxoprolinase subunit PxpB"/>
    <property type="match status" value="1"/>
</dbReference>
<evidence type="ECO:0000256" key="3">
    <source>
        <dbReference type="ARBA" id="ARBA00022840"/>
    </source>
</evidence>
<keyword evidence="2 5" id="KW-0378">Hydrolase</keyword>
<accession>A0A1R4I4G0</accession>
<protein>
    <submittedName>
        <fullName evidence="5">Allophanate hydrolase 2 subunit 1</fullName>
        <ecNumber evidence="5">3.5.1.54</ecNumber>
    </submittedName>
</protein>
<dbReference type="RefSeq" id="WP_087110856.1">
    <property type="nucleotide sequence ID" value="NZ_FUKM01000057.1"/>
</dbReference>
<dbReference type="OrthoDB" id="9778567at2"/>
<dbReference type="InterPro" id="IPR010016">
    <property type="entry name" value="PxpB"/>
</dbReference>
<name>A0A1R4I4G0_9GAMM</name>
<evidence type="ECO:0000313" key="6">
    <source>
        <dbReference type="Proteomes" id="UP000196331"/>
    </source>
</evidence>
<dbReference type="SUPFAM" id="SSF50891">
    <property type="entry name" value="Cyclophilin-like"/>
    <property type="match status" value="1"/>
</dbReference>
<sequence>MKLRLETAAMDALTVRLFDEIDERNMGWIMAADTALRHAFNDALIDLIPSYTTLLVHYDCQRMTFVEATSRVREALKGLQPADTQQGQLHEIPVWYDASVGPELPAVAQGAGLSIEQLIARHCGHDYCVFALGFAPGYGFMGLVDEDLATPRLKTPRRRVAAGSVGIAERQTAIYPLLSPGGWNILGRTAVPLFEYAKRGEPLLRPGDKVRFKAISQAEFEAAGGDTTPLEERV</sequence>
<keyword evidence="1" id="KW-0547">Nucleotide-binding</keyword>
<dbReference type="Gene3D" id="2.40.100.10">
    <property type="entry name" value="Cyclophilin-like"/>
    <property type="match status" value="1"/>
</dbReference>
<dbReference type="Pfam" id="PF02682">
    <property type="entry name" value="CT_C_D"/>
    <property type="match status" value="1"/>
</dbReference>
<dbReference type="SMART" id="SM00796">
    <property type="entry name" value="AHS1"/>
    <property type="match status" value="1"/>
</dbReference>
<dbReference type="GO" id="GO:0004039">
    <property type="term" value="F:allophanate hydrolase activity"/>
    <property type="evidence" value="ECO:0007669"/>
    <property type="project" value="UniProtKB-EC"/>
</dbReference>
<dbReference type="AlphaFoldDB" id="A0A1R4I4G0"/>
<dbReference type="InterPro" id="IPR029000">
    <property type="entry name" value="Cyclophilin-like_dom_sf"/>
</dbReference>
<dbReference type="Gene3D" id="3.30.1360.40">
    <property type="match status" value="1"/>
</dbReference>
<dbReference type="PANTHER" id="PTHR34698:SF2">
    <property type="entry name" value="5-OXOPROLINASE SUBUNIT B"/>
    <property type="match status" value="1"/>
</dbReference>
<evidence type="ECO:0000259" key="4">
    <source>
        <dbReference type="SMART" id="SM00796"/>
    </source>
</evidence>
<gene>
    <name evidence="5" type="ORF">CZ787_16050</name>
</gene>
<proteinExistence type="predicted"/>
<dbReference type="GO" id="GO:0005524">
    <property type="term" value="F:ATP binding"/>
    <property type="evidence" value="ECO:0007669"/>
    <property type="project" value="UniProtKB-KW"/>
</dbReference>
<dbReference type="Proteomes" id="UP000196331">
    <property type="component" value="Unassembled WGS sequence"/>
</dbReference>
<evidence type="ECO:0000256" key="1">
    <source>
        <dbReference type="ARBA" id="ARBA00022741"/>
    </source>
</evidence>
<keyword evidence="3" id="KW-0067">ATP-binding</keyword>
<dbReference type="EMBL" id="FUKM01000057">
    <property type="protein sequence ID" value="SJN14619.1"/>
    <property type="molecule type" value="Genomic_DNA"/>
</dbReference>
<evidence type="ECO:0000313" key="5">
    <source>
        <dbReference type="EMBL" id="SJN14619.1"/>
    </source>
</evidence>
<dbReference type="SUPFAM" id="SSF160467">
    <property type="entry name" value="PH0987 N-terminal domain-like"/>
    <property type="match status" value="1"/>
</dbReference>
<dbReference type="InterPro" id="IPR003833">
    <property type="entry name" value="CT_C_D"/>
</dbReference>
<dbReference type="PANTHER" id="PTHR34698">
    <property type="entry name" value="5-OXOPROLINASE SUBUNIT B"/>
    <property type="match status" value="1"/>
</dbReference>
<organism evidence="5 6">
    <name type="scientific">Halomonas citrativorans</name>
    <dbReference type="NCBI Taxonomy" id="2742612"/>
    <lineage>
        <taxon>Bacteria</taxon>
        <taxon>Pseudomonadati</taxon>
        <taxon>Pseudomonadota</taxon>
        <taxon>Gammaproteobacteria</taxon>
        <taxon>Oceanospirillales</taxon>
        <taxon>Halomonadaceae</taxon>
        <taxon>Halomonas</taxon>
    </lineage>
</organism>
<evidence type="ECO:0000256" key="2">
    <source>
        <dbReference type="ARBA" id="ARBA00022801"/>
    </source>
</evidence>
<comment type="caution">
    <text evidence="5">The sequence shown here is derived from an EMBL/GenBank/DDBJ whole genome shotgun (WGS) entry which is preliminary data.</text>
</comment>
<reference evidence="5 6" key="1">
    <citation type="submission" date="2017-02" db="EMBL/GenBank/DDBJ databases">
        <authorList>
            <person name="Dridi B."/>
        </authorList>
    </citation>
    <scope>NUCLEOTIDE SEQUENCE [LARGE SCALE GENOMIC DNA]</scope>
    <source>
        <strain evidence="5 6">JB380</strain>
    </source>
</reference>